<keyword evidence="2" id="KW-0067">ATP-binding</keyword>
<protein>
    <submittedName>
        <fullName evidence="2">ATP-binding protein</fullName>
    </submittedName>
</protein>
<keyword evidence="2" id="KW-0547">Nucleotide-binding</keyword>
<dbReference type="InterPro" id="IPR003593">
    <property type="entry name" value="AAA+_ATPase"/>
</dbReference>
<feature type="domain" description="AAA+ ATPase" evidence="1">
    <location>
        <begin position="126"/>
        <end position="253"/>
    </location>
</feature>
<dbReference type="Pfam" id="PF01695">
    <property type="entry name" value="IstB_IS21"/>
    <property type="match status" value="1"/>
</dbReference>
<dbReference type="EMBL" id="JAMJPK010000005">
    <property type="protein sequence ID" value="MCL7941197.1"/>
    <property type="molecule type" value="Genomic_DNA"/>
</dbReference>
<comment type="caution">
    <text evidence="2">The sequence shown here is derived from an EMBL/GenBank/DDBJ whole genome shotgun (WGS) entry which is preliminary data.</text>
</comment>
<dbReference type="PANTHER" id="PTHR30050:SF4">
    <property type="entry name" value="ATP-BINDING PROTEIN RV3427C IN INSERTION SEQUENCE-RELATED"/>
    <property type="match status" value="1"/>
</dbReference>
<dbReference type="RefSeq" id="WP_250061768.1">
    <property type="nucleotide sequence ID" value="NZ_JAMJPK010000005.1"/>
</dbReference>
<evidence type="ECO:0000313" key="2">
    <source>
        <dbReference type="EMBL" id="MCL7941197.1"/>
    </source>
</evidence>
<reference evidence="2" key="1">
    <citation type="submission" date="2022-05" db="EMBL/GenBank/DDBJ databases">
        <title>Halomonas geminus sp. nov. and Halomonas llamarensis sp. nov. isolated from high-altitude salars of the Atacama Desert.</title>
        <authorList>
            <person name="Hintersatz C."/>
            <person name="Rojas L.A."/>
            <person name="Wei T.-S."/>
            <person name="Kutschke S."/>
            <person name="Lehmann F."/>
            <person name="Jain R."/>
            <person name="Pollmann K."/>
        </authorList>
    </citation>
    <scope>NUCLEOTIDE SEQUENCE</scope>
    <source>
        <strain evidence="2">ATCH28</strain>
    </source>
</reference>
<dbReference type="Gene3D" id="3.40.50.300">
    <property type="entry name" value="P-loop containing nucleotide triphosphate hydrolases"/>
    <property type="match status" value="1"/>
</dbReference>
<dbReference type="InterPro" id="IPR002611">
    <property type="entry name" value="IstB_ATP-bd"/>
</dbReference>
<dbReference type="PANTHER" id="PTHR30050">
    <property type="entry name" value="CHROMOSOMAL REPLICATION INITIATOR PROTEIN DNAA"/>
    <property type="match status" value="1"/>
</dbReference>
<proteinExistence type="predicted"/>
<organism evidence="2 3">
    <name type="scientific">Halomonas gemina</name>
    <dbReference type="NCBI Taxonomy" id="2945105"/>
    <lineage>
        <taxon>Bacteria</taxon>
        <taxon>Pseudomonadati</taxon>
        <taxon>Pseudomonadota</taxon>
        <taxon>Gammaproteobacteria</taxon>
        <taxon>Oceanospirillales</taxon>
        <taxon>Halomonadaceae</taxon>
        <taxon>Halomonas</taxon>
    </lineage>
</organism>
<dbReference type="Proteomes" id="UP001165369">
    <property type="component" value="Unassembled WGS sequence"/>
</dbReference>
<keyword evidence="3" id="KW-1185">Reference proteome</keyword>
<dbReference type="CDD" id="cd00009">
    <property type="entry name" value="AAA"/>
    <property type="match status" value="1"/>
</dbReference>
<name>A0ABT0T336_9GAMM</name>
<accession>A0ABT0T336</accession>
<evidence type="ECO:0000313" key="3">
    <source>
        <dbReference type="Proteomes" id="UP001165369"/>
    </source>
</evidence>
<dbReference type="SMART" id="SM00382">
    <property type="entry name" value="AAA"/>
    <property type="match status" value="1"/>
</dbReference>
<sequence length="292" mass="32288">MSQPMTTTPEVRSHLANVLAGKAETRGEHCRAHGSYSATLMPNGQWSGCPDCLEEEKSLQRQAEQRERAGQASNAKLEQLREGSMIPARFQARSLEDFETEGRRDKAFALAACQRYVERFDDRLAQGGGMVITGSVGAGKSHLAYGIGNALLAQGRRVMGIDVYELIDLIKERAFSREKGASEREAIKAFVAGLDLLILDEIGAQLGTEWERLMLFKIINERYKAQLPTILISNIDAAALGDYLGERIVDRMEEGGGMTLTLDWGSYRSRPVPEKHLSALEVLGNDHHQGRD</sequence>
<dbReference type="GO" id="GO:0005524">
    <property type="term" value="F:ATP binding"/>
    <property type="evidence" value="ECO:0007669"/>
    <property type="project" value="UniProtKB-KW"/>
</dbReference>
<gene>
    <name evidence="2" type="ORF">M8009_12965</name>
</gene>
<dbReference type="InterPro" id="IPR027417">
    <property type="entry name" value="P-loop_NTPase"/>
</dbReference>
<dbReference type="SUPFAM" id="SSF52540">
    <property type="entry name" value="P-loop containing nucleoside triphosphate hydrolases"/>
    <property type="match status" value="1"/>
</dbReference>
<evidence type="ECO:0000259" key="1">
    <source>
        <dbReference type="SMART" id="SM00382"/>
    </source>
</evidence>